<gene>
    <name evidence="2" type="ORF">KDM87_15535</name>
</gene>
<dbReference type="Pfam" id="PF09694">
    <property type="entry name" value="Gcw_chp"/>
    <property type="match status" value="1"/>
</dbReference>
<dbReference type="NCBIfam" id="TIGR02001">
    <property type="entry name" value="gcw_chp"/>
    <property type="match status" value="1"/>
</dbReference>
<evidence type="ECO:0000313" key="3">
    <source>
        <dbReference type="Proteomes" id="UP000682982"/>
    </source>
</evidence>
<dbReference type="EMBL" id="JAGSPK010000006">
    <property type="protein sequence ID" value="MBR7794004.1"/>
    <property type="molecule type" value="Genomic_DNA"/>
</dbReference>
<dbReference type="InterPro" id="IPR010239">
    <property type="entry name" value="CHP02001"/>
</dbReference>
<evidence type="ECO:0000256" key="1">
    <source>
        <dbReference type="SAM" id="SignalP"/>
    </source>
</evidence>
<protein>
    <submittedName>
        <fullName evidence="2">TorF family putative porin</fullName>
    </submittedName>
</protein>
<sequence length="238" mass="26470">MRVSIQFRQPALTLTLSSFLLFSAPAVYAQISGSAGVLSNYMYRGVSLSDDKAAARLVLNYDDPAGWFAGGQVVSGQLSTENSRHAQWTGYAGYAQRLSSGLAWETGMTTYLFPASPNWNFQEIYAGLSGEVLNLRLHYSPDYLGFGERTLYAELNSGWALMQRWQAFLHGGYLYSRDNARNSLSEARMGLATSYYGWQAQVSLDLTRLHGARKSEFYGTASSGEWHRKIVFSVGRAF</sequence>
<keyword evidence="1" id="KW-0732">Signal</keyword>
<reference evidence="2 3" key="1">
    <citation type="submission" date="2021-04" db="EMBL/GenBank/DDBJ databases">
        <title>novel species isolated from subtropical streams in China.</title>
        <authorList>
            <person name="Lu H."/>
        </authorList>
    </citation>
    <scope>NUCLEOTIDE SEQUENCE [LARGE SCALE GENOMIC DNA]</scope>
    <source>
        <strain evidence="2 3">FT147W</strain>
    </source>
</reference>
<evidence type="ECO:0000313" key="2">
    <source>
        <dbReference type="EMBL" id="MBR7794004.1"/>
    </source>
</evidence>
<name>A0ABS5H788_9BURK</name>
<dbReference type="Proteomes" id="UP000682982">
    <property type="component" value="Unassembled WGS sequence"/>
</dbReference>
<feature type="chain" id="PRO_5047094328" evidence="1">
    <location>
        <begin position="30"/>
        <end position="238"/>
    </location>
</feature>
<accession>A0ABS5H788</accession>
<keyword evidence="3" id="KW-1185">Reference proteome</keyword>
<dbReference type="RefSeq" id="WP_212679995.1">
    <property type="nucleotide sequence ID" value="NZ_JAGSPK010000006.1"/>
</dbReference>
<organism evidence="2 3">
    <name type="scientific">Undibacterium rivi</name>
    <dbReference type="NCBI Taxonomy" id="2828729"/>
    <lineage>
        <taxon>Bacteria</taxon>
        <taxon>Pseudomonadati</taxon>
        <taxon>Pseudomonadota</taxon>
        <taxon>Betaproteobacteria</taxon>
        <taxon>Burkholderiales</taxon>
        <taxon>Oxalobacteraceae</taxon>
        <taxon>Undibacterium</taxon>
    </lineage>
</organism>
<proteinExistence type="predicted"/>
<feature type="signal peptide" evidence="1">
    <location>
        <begin position="1"/>
        <end position="29"/>
    </location>
</feature>
<comment type="caution">
    <text evidence="2">The sequence shown here is derived from an EMBL/GenBank/DDBJ whole genome shotgun (WGS) entry which is preliminary data.</text>
</comment>